<name>A0A6C0E0H0_9ZZZZ</name>
<reference evidence="2" key="1">
    <citation type="journal article" date="2020" name="Nature">
        <title>Giant virus diversity and host interactions through global metagenomics.</title>
        <authorList>
            <person name="Schulz F."/>
            <person name="Roux S."/>
            <person name="Paez-Espino D."/>
            <person name="Jungbluth S."/>
            <person name="Walsh D.A."/>
            <person name="Denef V.J."/>
            <person name="McMahon K.D."/>
            <person name="Konstantinidis K.T."/>
            <person name="Eloe-Fadrosh E.A."/>
            <person name="Kyrpides N.C."/>
            <person name="Woyke T."/>
        </authorList>
    </citation>
    <scope>NUCLEOTIDE SEQUENCE</scope>
    <source>
        <strain evidence="2">GVMAG-M-3300023179-111</strain>
    </source>
</reference>
<dbReference type="AlphaFoldDB" id="A0A6C0E0H0"/>
<sequence>MESLKNFGQKYIDELKSANSVGSMVRVGFKDILLLVIVYCLLMLVNGYNKLIYTSQTDPNFKQTVNDAKKDIRNLVLTIFIVVLLYYSLIFLDPLLIDTTLNNLLSIRSFSALKDGNNILSIVQFVLYLGLIITAIIAVSSSLDFAISTDLVSGDDENKAKTVQTNVKNSVFSTSIFVVAVILLVVYKSVRK</sequence>
<evidence type="ECO:0000256" key="1">
    <source>
        <dbReference type="SAM" id="Phobius"/>
    </source>
</evidence>
<keyword evidence="1" id="KW-0472">Membrane</keyword>
<dbReference type="EMBL" id="MN739711">
    <property type="protein sequence ID" value="QHT22544.1"/>
    <property type="molecule type" value="Genomic_DNA"/>
</dbReference>
<keyword evidence="1" id="KW-1133">Transmembrane helix</keyword>
<accession>A0A6C0E0H0</accession>
<proteinExistence type="predicted"/>
<feature type="transmembrane region" description="Helical" evidence="1">
    <location>
        <begin position="32"/>
        <end position="52"/>
    </location>
</feature>
<evidence type="ECO:0000313" key="2">
    <source>
        <dbReference type="EMBL" id="QHT22544.1"/>
    </source>
</evidence>
<protein>
    <submittedName>
        <fullName evidence="2">Uncharacterized protein</fullName>
    </submittedName>
</protein>
<keyword evidence="1" id="KW-0812">Transmembrane</keyword>
<feature type="transmembrane region" description="Helical" evidence="1">
    <location>
        <begin position="72"/>
        <end position="97"/>
    </location>
</feature>
<feature type="transmembrane region" description="Helical" evidence="1">
    <location>
        <begin position="118"/>
        <end position="139"/>
    </location>
</feature>
<feature type="transmembrane region" description="Helical" evidence="1">
    <location>
        <begin position="171"/>
        <end position="190"/>
    </location>
</feature>
<organism evidence="2">
    <name type="scientific">viral metagenome</name>
    <dbReference type="NCBI Taxonomy" id="1070528"/>
    <lineage>
        <taxon>unclassified sequences</taxon>
        <taxon>metagenomes</taxon>
        <taxon>organismal metagenomes</taxon>
    </lineage>
</organism>